<sequence>MTPCSLPAPVRQTLEQRQRFGSLSSLLDPVRIRKQQEQCTEIPPMAANGPGLRAACPLDPDFWLAVRHRSRLLDGISVPRYGCYAAQMATGGSQQPLFSEGMKGQLYRTQRGQDTEKTRQSAETEDGETDRSGMM</sequence>
<keyword evidence="3" id="KW-1185">Reference proteome</keyword>
<dbReference type="Proteomes" id="UP001243330">
    <property type="component" value="Unassembled WGS sequence"/>
</dbReference>
<comment type="caution">
    <text evidence="2">The sequence shown here is derived from an EMBL/GenBank/DDBJ whole genome shotgun (WGS) entry which is preliminary data.</text>
</comment>
<feature type="region of interest" description="Disordered" evidence="1">
    <location>
        <begin position="104"/>
        <end position="135"/>
    </location>
</feature>
<dbReference type="AlphaFoldDB" id="A0AAD9AGH6"/>
<evidence type="ECO:0000313" key="3">
    <source>
        <dbReference type="Proteomes" id="UP001243330"/>
    </source>
</evidence>
<reference evidence="2" key="1">
    <citation type="submission" date="2023-01" db="EMBL/GenBank/DDBJ databases">
        <title>Colletotrichum chrysophilum M932 genome sequence.</title>
        <authorList>
            <person name="Baroncelli R."/>
        </authorList>
    </citation>
    <scope>NUCLEOTIDE SEQUENCE</scope>
    <source>
        <strain evidence="2">M932</strain>
    </source>
</reference>
<accession>A0AAD9AGH6</accession>
<evidence type="ECO:0000313" key="2">
    <source>
        <dbReference type="EMBL" id="KAK1845149.1"/>
    </source>
</evidence>
<proteinExistence type="predicted"/>
<name>A0AAD9AGH6_9PEZI</name>
<feature type="compositionally biased region" description="Basic and acidic residues" evidence="1">
    <location>
        <begin position="111"/>
        <end position="122"/>
    </location>
</feature>
<gene>
    <name evidence="2" type="ORF">CCHR01_12205</name>
</gene>
<dbReference type="EMBL" id="JAQOWY010000283">
    <property type="protein sequence ID" value="KAK1845149.1"/>
    <property type="molecule type" value="Genomic_DNA"/>
</dbReference>
<evidence type="ECO:0000256" key="1">
    <source>
        <dbReference type="SAM" id="MobiDB-lite"/>
    </source>
</evidence>
<protein>
    <submittedName>
        <fullName evidence="2">Uncharacterized protein</fullName>
    </submittedName>
</protein>
<organism evidence="2 3">
    <name type="scientific">Colletotrichum chrysophilum</name>
    <dbReference type="NCBI Taxonomy" id="1836956"/>
    <lineage>
        <taxon>Eukaryota</taxon>
        <taxon>Fungi</taxon>
        <taxon>Dikarya</taxon>
        <taxon>Ascomycota</taxon>
        <taxon>Pezizomycotina</taxon>
        <taxon>Sordariomycetes</taxon>
        <taxon>Hypocreomycetidae</taxon>
        <taxon>Glomerellales</taxon>
        <taxon>Glomerellaceae</taxon>
        <taxon>Colletotrichum</taxon>
        <taxon>Colletotrichum gloeosporioides species complex</taxon>
    </lineage>
</organism>